<accession>A0AAD8Q3K0</accession>
<gene>
    <name evidence="1" type="ORF">LY79DRAFT_547269</name>
</gene>
<dbReference type="GeneID" id="85441552"/>
<dbReference type="RefSeq" id="XP_060416338.1">
    <property type="nucleotide sequence ID" value="XM_060557312.1"/>
</dbReference>
<evidence type="ECO:0000313" key="1">
    <source>
        <dbReference type="EMBL" id="KAK1595291.1"/>
    </source>
</evidence>
<keyword evidence="2" id="KW-1185">Reference proteome</keyword>
<evidence type="ECO:0000313" key="2">
    <source>
        <dbReference type="Proteomes" id="UP001230504"/>
    </source>
</evidence>
<proteinExistence type="predicted"/>
<organism evidence="1 2">
    <name type="scientific">Colletotrichum navitas</name>
    <dbReference type="NCBI Taxonomy" id="681940"/>
    <lineage>
        <taxon>Eukaryota</taxon>
        <taxon>Fungi</taxon>
        <taxon>Dikarya</taxon>
        <taxon>Ascomycota</taxon>
        <taxon>Pezizomycotina</taxon>
        <taxon>Sordariomycetes</taxon>
        <taxon>Hypocreomycetidae</taxon>
        <taxon>Glomerellales</taxon>
        <taxon>Glomerellaceae</taxon>
        <taxon>Colletotrichum</taxon>
        <taxon>Colletotrichum graminicola species complex</taxon>
    </lineage>
</organism>
<protein>
    <submittedName>
        <fullName evidence="1">Uncharacterized protein</fullName>
    </submittedName>
</protein>
<sequence length="111" mass="12127">MVWTQCGFVAWQASPSFSFVLVRGEHRQHESSRLDTTFPTFLSAAPWAISGGWVMVASAGRHANNTAAIGGKLRRECSRASACNDADVGKVRWGRQGKPFPGTGLYLRENT</sequence>
<reference evidence="1" key="1">
    <citation type="submission" date="2021-06" db="EMBL/GenBank/DDBJ databases">
        <title>Comparative genomics, transcriptomics and evolutionary studies reveal genomic signatures of adaptation to plant cell wall in hemibiotrophic fungi.</title>
        <authorList>
            <consortium name="DOE Joint Genome Institute"/>
            <person name="Baroncelli R."/>
            <person name="Diaz J.F."/>
            <person name="Benocci T."/>
            <person name="Peng M."/>
            <person name="Battaglia E."/>
            <person name="Haridas S."/>
            <person name="Andreopoulos W."/>
            <person name="Labutti K."/>
            <person name="Pangilinan J."/>
            <person name="Floch G.L."/>
            <person name="Makela M.R."/>
            <person name="Henrissat B."/>
            <person name="Grigoriev I.V."/>
            <person name="Crouch J.A."/>
            <person name="De Vries R.P."/>
            <person name="Sukno S.A."/>
            <person name="Thon M.R."/>
        </authorList>
    </citation>
    <scope>NUCLEOTIDE SEQUENCE</scope>
    <source>
        <strain evidence="1">CBS 125086</strain>
    </source>
</reference>
<comment type="caution">
    <text evidence="1">The sequence shown here is derived from an EMBL/GenBank/DDBJ whole genome shotgun (WGS) entry which is preliminary data.</text>
</comment>
<dbReference type="Proteomes" id="UP001230504">
    <property type="component" value="Unassembled WGS sequence"/>
</dbReference>
<dbReference type="AlphaFoldDB" id="A0AAD8Q3K0"/>
<name>A0AAD8Q3K0_9PEZI</name>
<dbReference type="EMBL" id="JAHLJV010000016">
    <property type="protein sequence ID" value="KAK1595291.1"/>
    <property type="molecule type" value="Genomic_DNA"/>
</dbReference>